<dbReference type="PANTHER" id="PTHR43235">
    <property type="entry name" value="GLUTAMINE AMIDOTRANSFERASE PB2B2.05-RELATED"/>
    <property type="match status" value="1"/>
</dbReference>
<dbReference type="InterPro" id="IPR011697">
    <property type="entry name" value="Peptidase_C26"/>
</dbReference>
<comment type="caution">
    <text evidence="1">The sequence shown here is derived from an EMBL/GenBank/DDBJ whole genome shotgun (WGS) entry which is preliminary data.</text>
</comment>
<dbReference type="Pfam" id="PF07722">
    <property type="entry name" value="Peptidase_C26"/>
    <property type="match status" value="1"/>
</dbReference>
<sequence>MSDGKRPVIGLTTYAEEARFGHNETVAAVLPMSYVRSVHASGGRAVLITPDAPDVDALDGLDAIIFTGGSDLGPALYGEPPHPATYVRPERDAAELLLVHAAVAADLPVLGICRGMQLLTVAYGGRLHQHLPDLLGHDNHRPATGPKYGTHPVRLAAGSACHRILGDTVMVNSLHHQGVQDPGRLTPTGWCPEDELIETVEDPERTFVVGVQWHPEETSDLRMFAALTAAAAARRAVAADRPTDGVPSMPL</sequence>
<keyword evidence="2" id="KW-1185">Reference proteome</keyword>
<gene>
    <name evidence="1" type="ORF">HC031_00670</name>
</gene>
<dbReference type="EMBL" id="JAATVY010000001">
    <property type="protein sequence ID" value="NJC68237.1"/>
    <property type="molecule type" value="Genomic_DNA"/>
</dbReference>
<dbReference type="CDD" id="cd01745">
    <property type="entry name" value="GATase1_2"/>
    <property type="match status" value="1"/>
</dbReference>
<reference evidence="1 2" key="1">
    <citation type="submission" date="2020-03" db="EMBL/GenBank/DDBJ databases">
        <title>WGS of the type strain of Planosporangium spp.</title>
        <authorList>
            <person name="Thawai C."/>
        </authorList>
    </citation>
    <scope>NUCLEOTIDE SEQUENCE [LARGE SCALE GENOMIC DNA]</scope>
    <source>
        <strain evidence="1 2">TBRC 5610</strain>
    </source>
</reference>
<accession>A0ABX0XQH8</accession>
<proteinExistence type="predicted"/>
<name>A0ABX0XQH8_9ACTN</name>
<dbReference type="Proteomes" id="UP000722989">
    <property type="component" value="Unassembled WGS sequence"/>
</dbReference>
<dbReference type="PANTHER" id="PTHR43235:SF1">
    <property type="entry name" value="GLUTAMINE AMIDOTRANSFERASE PB2B2.05-RELATED"/>
    <property type="match status" value="1"/>
</dbReference>
<organism evidence="1 2">
    <name type="scientific">Planosporangium thailandense</name>
    <dbReference type="NCBI Taxonomy" id="765197"/>
    <lineage>
        <taxon>Bacteria</taxon>
        <taxon>Bacillati</taxon>
        <taxon>Actinomycetota</taxon>
        <taxon>Actinomycetes</taxon>
        <taxon>Micromonosporales</taxon>
        <taxon>Micromonosporaceae</taxon>
        <taxon>Planosporangium</taxon>
    </lineage>
</organism>
<dbReference type="PROSITE" id="PS51273">
    <property type="entry name" value="GATASE_TYPE_1"/>
    <property type="match status" value="1"/>
</dbReference>
<dbReference type="InterPro" id="IPR029062">
    <property type="entry name" value="Class_I_gatase-like"/>
</dbReference>
<dbReference type="RefSeq" id="WP_167923140.1">
    <property type="nucleotide sequence ID" value="NZ_JAATVY010000001.1"/>
</dbReference>
<dbReference type="SUPFAM" id="SSF52317">
    <property type="entry name" value="Class I glutamine amidotransferase-like"/>
    <property type="match status" value="1"/>
</dbReference>
<evidence type="ECO:0000313" key="2">
    <source>
        <dbReference type="Proteomes" id="UP000722989"/>
    </source>
</evidence>
<dbReference type="InterPro" id="IPR044668">
    <property type="entry name" value="PuuD-like"/>
</dbReference>
<keyword evidence="1" id="KW-0378">Hydrolase</keyword>
<dbReference type="Gene3D" id="3.40.50.880">
    <property type="match status" value="1"/>
</dbReference>
<dbReference type="GO" id="GO:0016787">
    <property type="term" value="F:hydrolase activity"/>
    <property type="evidence" value="ECO:0007669"/>
    <property type="project" value="UniProtKB-KW"/>
</dbReference>
<evidence type="ECO:0000313" key="1">
    <source>
        <dbReference type="EMBL" id="NJC68237.1"/>
    </source>
</evidence>
<protein>
    <submittedName>
        <fullName evidence="1">Gamma-glutamyl-gamma-aminobutyrate hydrolase family protein</fullName>
    </submittedName>
</protein>